<dbReference type="RefSeq" id="WP_348827401.1">
    <property type="nucleotide sequence ID" value="NZ_CP098827.1"/>
</dbReference>
<dbReference type="InterPro" id="IPR023214">
    <property type="entry name" value="HAD_sf"/>
</dbReference>
<dbReference type="SFLD" id="SFLDS00003">
    <property type="entry name" value="Haloacid_Dehalogenase"/>
    <property type="match status" value="1"/>
</dbReference>
<dbReference type="AlphaFoldDB" id="A0AAU7KIP9"/>
<evidence type="ECO:0000256" key="3">
    <source>
        <dbReference type="ARBA" id="ARBA00022842"/>
    </source>
</evidence>
<evidence type="ECO:0000313" key="4">
    <source>
        <dbReference type="EMBL" id="XBO71279.1"/>
    </source>
</evidence>
<dbReference type="SFLD" id="SFLDG01129">
    <property type="entry name" value="C1.5:_HAD__Beta-PGM__Phosphata"/>
    <property type="match status" value="1"/>
</dbReference>
<dbReference type="SUPFAM" id="SSF56784">
    <property type="entry name" value="HAD-like"/>
    <property type="match status" value="1"/>
</dbReference>
<dbReference type="InterPro" id="IPR036412">
    <property type="entry name" value="HAD-like_sf"/>
</dbReference>
<keyword evidence="2 4" id="KW-0378">Hydrolase</keyword>
<dbReference type="PANTHER" id="PTHR46470:SF4">
    <property type="entry name" value="5-AMINO-6-(5-PHOSPHO-D-RIBITYLAMINO)URACIL PHOSPHATASE YIGB"/>
    <property type="match status" value="1"/>
</dbReference>
<dbReference type="GO" id="GO:0009231">
    <property type="term" value="P:riboflavin biosynthetic process"/>
    <property type="evidence" value="ECO:0007669"/>
    <property type="project" value="TreeGrafter"/>
</dbReference>
<evidence type="ECO:0000256" key="2">
    <source>
        <dbReference type="ARBA" id="ARBA00022801"/>
    </source>
</evidence>
<dbReference type="Gene3D" id="1.20.120.1600">
    <property type="match status" value="1"/>
</dbReference>
<dbReference type="Gene3D" id="3.40.50.1000">
    <property type="entry name" value="HAD superfamily/HAD-like"/>
    <property type="match status" value="1"/>
</dbReference>
<protein>
    <submittedName>
        <fullName evidence="4">HAD family hydrolase</fullName>
    </submittedName>
</protein>
<dbReference type="InterPro" id="IPR006439">
    <property type="entry name" value="HAD-SF_hydro_IA"/>
</dbReference>
<dbReference type="PANTHER" id="PTHR46470">
    <property type="entry name" value="N-ACYLNEURAMINATE-9-PHOSPHATASE"/>
    <property type="match status" value="1"/>
</dbReference>
<comment type="cofactor">
    <cofactor evidence="1">
        <name>Mg(2+)</name>
        <dbReference type="ChEBI" id="CHEBI:18420"/>
    </cofactor>
</comment>
<keyword evidence="3" id="KW-0460">Magnesium</keyword>
<sequence>MIDHAAADDFSRLKAITFDLDDTLWDNSGVMQRTEQGHVDWLTEQLGAWQRGREEPLTPPIELSDYLRERQALARRSWSRRGDFSWLRERTLIQLLEESGVNRAAAHWWAALAMQRFHSLRILVTPFPDTDAMLERLKGRYRLGSITNGNVAFHRLPLARHFQARIAAGEMFAPKPDPRPFLAMLARLEVKACETLHVGDSWEEDVLPAIRLGLRAIWIAPPEAETAPLPRGVTRLSRVTELPALLGEHQDQ</sequence>
<dbReference type="GO" id="GO:0016787">
    <property type="term" value="F:hydrolase activity"/>
    <property type="evidence" value="ECO:0007669"/>
    <property type="project" value="UniProtKB-KW"/>
</dbReference>
<reference evidence="4" key="1">
    <citation type="submission" date="2022-06" db="EMBL/GenBank/DDBJ databases">
        <title>A novel DMS-producing enzyme.</title>
        <authorList>
            <person name="Zhang Y."/>
        </authorList>
    </citation>
    <scope>NUCLEOTIDE SEQUENCE</scope>
    <source>
        <strain evidence="4">RT37</strain>
    </source>
</reference>
<accession>A0AAU7KIP9</accession>
<dbReference type="EMBL" id="CP098827">
    <property type="protein sequence ID" value="XBO71279.1"/>
    <property type="molecule type" value="Genomic_DNA"/>
</dbReference>
<name>A0AAU7KIP9_9GAMM</name>
<dbReference type="Pfam" id="PF00702">
    <property type="entry name" value="Hydrolase"/>
    <property type="match status" value="1"/>
</dbReference>
<dbReference type="NCBIfam" id="TIGR01549">
    <property type="entry name" value="HAD-SF-IA-v1"/>
    <property type="match status" value="1"/>
</dbReference>
<gene>
    <name evidence="4" type="ORF">NFG58_00730</name>
</gene>
<evidence type="ECO:0000256" key="1">
    <source>
        <dbReference type="ARBA" id="ARBA00001946"/>
    </source>
</evidence>
<dbReference type="InterPro" id="IPR051400">
    <property type="entry name" value="HAD-like_hydrolase"/>
</dbReference>
<dbReference type="NCBIfam" id="TIGR01509">
    <property type="entry name" value="HAD-SF-IA-v3"/>
    <property type="match status" value="1"/>
</dbReference>
<organism evidence="4">
    <name type="scientific">Halomonas sp. RT37</name>
    <dbReference type="NCBI Taxonomy" id="2950872"/>
    <lineage>
        <taxon>Bacteria</taxon>
        <taxon>Pseudomonadati</taxon>
        <taxon>Pseudomonadota</taxon>
        <taxon>Gammaproteobacteria</taxon>
        <taxon>Oceanospirillales</taxon>
        <taxon>Halomonadaceae</taxon>
        <taxon>Halomonas</taxon>
    </lineage>
</organism>
<proteinExistence type="predicted"/>